<dbReference type="SUPFAM" id="SSF51395">
    <property type="entry name" value="FMN-linked oxidoreductases"/>
    <property type="match status" value="1"/>
</dbReference>
<reference evidence="9" key="2">
    <citation type="submission" date="2020-11" db="EMBL/GenBank/DDBJ databases">
        <title>Whole genome sequencing of Colletotrichum sp.</title>
        <authorList>
            <person name="Li H."/>
        </authorList>
    </citation>
    <scope>NUCLEOTIDE SEQUENCE</scope>
    <source>
        <strain evidence="9">CkLH20</strain>
    </source>
</reference>
<dbReference type="RefSeq" id="XP_038749956.1">
    <property type="nucleotide sequence ID" value="XM_038885168.1"/>
</dbReference>
<feature type="binding site" evidence="7">
    <location>
        <position position="100"/>
    </location>
    <ligand>
        <name>glyoxylate</name>
        <dbReference type="ChEBI" id="CHEBI:36655"/>
    </ligand>
</feature>
<evidence type="ECO:0000256" key="7">
    <source>
        <dbReference type="PIRSR" id="PIRSR000138-2"/>
    </source>
</evidence>
<dbReference type="InterPro" id="IPR013785">
    <property type="entry name" value="Aldolase_TIM"/>
</dbReference>
<dbReference type="PIRSF" id="PIRSF000138">
    <property type="entry name" value="Al-hdrx_acd_dh"/>
    <property type="match status" value="1"/>
</dbReference>
<feature type="binding site" evidence="7">
    <location>
        <position position="65"/>
    </location>
    <ligand>
        <name>glyoxylate</name>
        <dbReference type="ChEBI" id="CHEBI:36655"/>
    </ligand>
</feature>
<evidence type="ECO:0000256" key="6">
    <source>
        <dbReference type="PIRSR" id="PIRSR000138-1"/>
    </source>
</evidence>
<dbReference type="EMBL" id="JAATWM020000005">
    <property type="protein sequence ID" value="KAF9880495.1"/>
    <property type="molecule type" value="Genomic_DNA"/>
</dbReference>
<dbReference type="InterPro" id="IPR037396">
    <property type="entry name" value="FMN_HAD"/>
</dbReference>
<dbReference type="AlphaFoldDB" id="A0A9P6IIV2"/>
<feature type="binding site" evidence="7">
    <location>
        <begin position="229"/>
        <end position="233"/>
    </location>
    <ligand>
        <name>FMN</name>
        <dbReference type="ChEBI" id="CHEBI:58210"/>
    </ligand>
</feature>
<evidence type="ECO:0000256" key="4">
    <source>
        <dbReference type="ARBA" id="ARBA00023002"/>
    </source>
</evidence>
<feature type="binding site" evidence="7">
    <location>
        <position position="91"/>
    </location>
    <ligand>
        <name>FMN</name>
        <dbReference type="ChEBI" id="CHEBI:58210"/>
    </ligand>
</feature>
<keyword evidence="10" id="KW-1185">Reference proteome</keyword>
<keyword evidence="2 7" id="KW-0285">Flavoprotein</keyword>
<dbReference type="Pfam" id="PF01070">
    <property type="entry name" value="FMN_dh"/>
    <property type="match status" value="1"/>
</dbReference>
<feature type="binding site" evidence="7">
    <location>
        <position position="38"/>
    </location>
    <ligand>
        <name>FMN</name>
        <dbReference type="ChEBI" id="CHEBI:58210"/>
    </ligand>
</feature>
<comment type="cofactor">
    <cofactor evidence="1">
        <name>FMN</name>
        <dbReference type="ChEBI" id="CHEBI:58210"/>
    </cofactor>
</comment>
<protein>
    <submittedName>
        <fullName evidence="9">(S)-2-hydroxy-acid oxidase</fullName>
    </submittedName>
</protein>
<keyword evidence="3 7" id="KW-0288">FMN</keyword>
<dbReference type="PROSITE" id="PS00557">
    <property type="entry name" value="FMN_HYDROXY_ACID_DH_1"/>
    <property type="match status" value="1"/>
</dbReference>
<feature type="binding site" evidence="7">
    <location>
        <position position="198"/>
    </location>
    <ligand>
        <name>glyoxylate</name>
        <dbReference type="ChEBI" id="CHEBI:36655"/>
    </ligand>
</feature>
<dbReference type="GeneID" id="62158242"/>
<comment type="similarity">
    <text evidence="5">Belongs to the FMN-dependent alpha-hydroxy acid dehydrogenase family.</text>
</comment>
<organism evidence="9 10">
    <name type="scientific">Colletotrichum karsti</name>
    <dbReference type="NCBI Taxonomy" id="1095194"/>
    <lineage>
        <taxon>Eukaryota</taxon>
        <taxon>Fungi</taxon>
        <taxon>Dikarya</taxon>
        <taxon>Ascomycota</taxon>
        <taxon>Pezizomycotina</taxon>
        <taxon>Sordariomycetes</taxon>
        <taxon>Hypocreomycetidae</taxon>
        <taxon>Glomerellales</taxon>
        <taxon>Glomerellaceae</taxon>
        <taxon>Colletotrichum</taxon>
        <taxon>Colletotrichum boninense species complex</taxon>
    </lineage>
</organism>
<feature type="domain" description="FMN hydroxy acid dehydrogenase" evidence="8">
    <location>
        <begin position="1"/>
        <end position="303"/>
    </location>
</feature>
<dbReference type="InterPro" id="IPR012133">
    <property type="entry name" value="Alpha-hydoxy_acid_DH_FMN"/>
</dbReference>
<dbReference type="PANTHER" id="PTHR10578:SF107">
    <property type="entry name" value="2-HYDROXYACID OXIDASE 1"/>
    <property type="match status" value="1"/>
</dbReference>
<feature type="binding site" evidence="7">
    <location>
        <position position="63"/>
    </location>
    <ligand>
        <name>FMN</name>
        <dbReference type="ChEBI" id="CHEBI:58210"/>
    </ligand>
</feature>
<comment type="caution">
    <text evidence="9">The sequence shown here is derived from an EMBL/GenBank/DDBJ whole genome shotgun (WGS) entry which is preliminary data.</text>
</comment>
<gene>
    <name evidence="9" type="ORF">CkaCkLH20_02449</name>
</gene>
<evidence type="ECO:0000313" key="10">
    <source>
        <dbReference type="Proteomes" id="UP000781932"/>
    </source>
</evidence>
<accession>A0A9P6IIV2</accession>
<dbReference type="CDD" id="cd02809">
    <property type="entry name" value="alpha_hydroxyacid_oxid_FMN"/>
    <property type="match status" value="1"/>
</dbReference>
<name>A0A9P6IIV2_9PEZI</name>
<feature type="active site" description="Proton acceptor" evidence="6">
    <location>
        <position position="195"/>
    </location>
</feature>
<dbReference type="OrthoDB" id="1925334at2759"/>
<keyword evidence="4" id="KW-0560">Oxidoreductase</keyword>
<reference evidence="9" key="1">
    <citation type="submission" date="2020-03" db="EMBL/GenBank/DDBJ databases">
        <authorList>
            <person name="He L."/>
        </authorList>
    </citation>
    <scope>NUCLEOTIDE SEQUENCE</scope>
    <source>
        <strain evidence="9">CkLH20</strain>
    </source>
</reference>
<feature type="binding site" evidence="7">
    <location>
        <position position="193"/>
    </location>
    <ligand>
        <name>FMN</name>
        <dbReference type="ChEBI" id="CHEBI:58210"/>
    </ligand>
</feature>
<feature type="binding site" evidence="7">
    <location>
        <position position="195"/>
    </location>
    <ligand>
        <name>glyoxylate</name>
        <dbReference type="ChEBI" id="CHEBI:36655"/>
    </ligand>
</feature>
<feature type="binding site" evidence="7">
    <location>
        <position position="169"/>
    </location>
    <ligand>
        <name>FMN</name>
        <dbReference type="ChEBI" id="CHEBI:58210"/>
    </ligand>
</feature>
<evidence type="ECO:0000259" key="8">
    <source>
        <dbReference type="PROSITE" id="PS51349"/>
    </source>
</evidence>
<dbReference type="GO" id="GO:0010181">
    <property type="term" value="F:FMN binding"/>
    <property type="evidence" value="ECO:0007669"/>
    <property type="project" value="InterPro"/>
</dbReference>
<proteinExistence type="inferred from homology"/>
<dbReference type="InterPro" id="IPR008259">
    <property type="entry name" value="FMN_hydac_DH_AS"/>
</dbReference>
<dbReference type="PROSITE" id="PS51349">
    <property type="entry name" value="FMN_HYDROXY_ACID_DH_2"/>
    <property type="match status" value="1"/>
</dbReference>
<dbReference type="GO" id="GO:0016491">
    <property type="term" value="F:oxidoreductase activity"/>
    <property type="evidence" value="ECO:0007669"/>
    <property type="project" value="UniProtKB-KW"/>
</dbReference>
<feature type="binding site" evidence="7">
    <location>
        <begin position="9"/>
        <end position="11"/>
    </location>
    <ligand>
        <name>FMN</name>
        <dbReference type="ChEBI" id="CHEBI:58210"/>
    </ligand>
</feature>
<dbReference type="InterPro" id="IPR000262">
    <property type="entry name" value="FMN-dep_DH"/>
</dbReference>
<evidence type="ECO:0000256" key="2">
    <source>
        <dbReference type="ARBA" id="ARBA00022630"/>
    </source>
</evidence>
<evidence type="ECO:0000256" key="5">
    <source>
        <dbReference type="ARBA" id="ARBA00024042"/>
    </source>
</evidence>
<sequence>MKFPLAVAPSGMQCMAHEDGESATARAATKAGVFMGVSTFATTSLEDIKAAGDDIGNNVYMLQLYVFKNRKTTEDLVKRAEATGYKALLLTCDTPKLGNRYCMTRNDFKMPSHLNLPNFGQQSVRPLLVEMSREDVEKQPDPNVNDDSITWEETLLWLRSITKLEIWLKGVTTAEDVALAIKSPANISGIIVSNHGGRQLESALSTLDSLPECVEAAKAADRHIQVWLDGGIRKGSDIFKALALGADGVMIGRVPLWGLTVGGEAGVSKALNILKSEFQHTMALAGCRDLKDITLSSLSKRVEGGFYARL</sequence>
<evidence type="ECO:0000256" key="1">
    <source>
        <dbReference type="ARBA" id="ARBA00001917"/>
    </source>
</evidence>
<dbReference type="Proteomes" id="UP000781932">
    <property type="component" value="Unassembled WGS sequence"/>
</dbReference>
<evidence type="ECO:0000256" key="3">
    <source>
        <dbReference type="ARBA" id="ARBA00022643"/>
    </source>
</evidence>
<feature type="binding site" evidence="7">
    <location>
        <begin position="252"/>
        <end position="253"/>
    </location>
    <ligand>
        <name>FMN</name>
        <dbReference type="ChEBI" id="CHEBI:58210"/>
    </ligand>
</feature>
<dbReference type="PANTHER" id="PTHR10578">
    <property type="entry name" value="S -2-HYDROXY-ACID OXIDASE-RELATED"/>
    <property type="match status" value="1"/>
</dbReference>
<evidence type="ECO:0000313" key="9">
    <source>
        <dbReference type="EMBL" id="KAF9880495.1"/>
    </source>
</evidence>
<dbReference type="Gene3D" id="3.20.20.70">
    <property type="entry name" value="Aldolase class I"/>
    <property type="match status" value="1"/>
</dbReference>